<protein>
    <submittedName>
        <fullName evidence="7">RNA polymerase sigma factor</fullName>
    </submittedName>
</protein>
<dbReference type="SUPFAM" id="SSF88946">
    <property type="entry name" value="Sigma2 domain of RNA polymerase sigma factors"/>
    <property type="match status" value="1"/>
</dbReference>
<evidence type="ECO:0000256" key="3">
    <source>
        <dbReference type="ARBA" id="ARBA00023082"/>
    </source>
</evidence>
<dbReference type="InterPro" id="IPR013325">
    <property type="entry name" value="RNA_pol_sigma_r2"/>
</dbReference>
<keyword evidence="4" id="KW-0804">Transcription</keyword>
<feature type="domain" description="RNA polymerase sigma-70 region 2" evidence="5">
    <location>
        <begin position="6"/>
        <end position="72"/>
    </location>
</feature>
<evidence type="ECO:0000313" key="7">
    <source>
        <dbReference type="EMBL" id="MBD8034807.1"/>
    </source>
</evidence>
<organism evidence="7 8">
    <name type="scientific">Solibacillus merdavium</name>
    <dbReference type="NCBI Taxonomy" id="2762218"/>
    <lineage>
        <taxon>Bacteria</taxon>
        <taxon>Bacillati</taxon>
        <taxon>Bacillota</taxon>
        <taxon>Bacilli</taxon>
        <taxon>Bacillales</taxon>
        <taxon>Caryophanaceae</taxon>
        <taxon>Solibacillus</taxon>
    </lineage>
</organism>
<sequence>MPIKSMYVTYSDSIYQFIYFLVGDDELAKDLTQETFLKAINSNPQFRGESSEKTWLSKIARNLVYDHFRRKRLLKFIPFLHEHEQIDYTYSPEQWLEAKNEQYELYEALGKLPHHYREAIVLRKIEQFSIKESAQILGWNEAKVKNATERGMKKMNELLGGERDA</sequence>
<comment type="similarity">
    <text evidence="1">Belongs to the sigma-70 factor family. ECF subfamily.</text>
</comment>
<dbReference type="NCBIfam" id="TIGR02937">
    <property type="entry name" value="sigma70-ECF"/>
    <property type="match status" value="1"/>
</dbReference>
<keyword evidence="3" id="KW-0731">Sigma factor</keyword>
<evidence type="ECO:0000256" key="2">
    <source>
        <dbReference type="ARBA" id="ARBA00023015"/>
    </source>
</evidence>
<evidence type="ECO:0000256" key="4">
    <source>
        <dbReference type="ARBA" id="ARBA00023163"/>
    </source>
</evidence>
<proteinExistence type="inferred from homology"/>
<keyword evidence="2" id="KW-0805">Transcription regulation</keyword>
<dbReference type="SUPFAM" id="SSF88659">
    <property type="entry name" value="Sigma3 and sigma4 domains of RNA polymerase sigma factors"/>
    <property type="match status" value="1"/>
</dbReference>
<dbReference type="RefSeq" id="WP_191705293.1">
    <property type="nucleotide sequence ID" value="NZ_JACSPW010000023.1"/>
</dbReference>
<keyword evidence="8" id="KW-1185">Reference proteome</keyword>
<evidence type="ECO:0000259" key="5">
    <source>
        <dbReference type="Pfam" id="PF04542"/>
    </source>
</evidence>
<dbReference type="InterPro" id="IPR007627">
    <property type="entry name" value="RNA_pol_sigma70_r2"/>
</dbReference>
<comment type="caution">
    <text evidence="7">The sequence shown here is derived from an EMBL/GenBank/DDBJ whole genome shotgun (WGS) entry which is preliminary data.</text>
</comment>
<evidence type="ECO:0000313" key="8">
    <source>
        <dbReference type="Proteomes" id="UP000600565"/>
    </source>
</evidence>
<name>A0ABR8XSA2_9BACL</name>
<feature type="domain" description="RNA polymerase sigma factor 70 region 4 type 2" evidence="6">
    <location>
        <begin position="104"/>
        <end position="155"/>
    </location>
</feature>
<dbReference type="PANTHER" id="PTHR43133">
    <property type="entry name" value="RNA POLYMERASE ECF-TYPE SIGMA FACTO"/>
    <property type="match status" value="1"/>
</dbReference>
<dbReference type="InterPro" id="IPR039425">
    <property type="entry name" value="RNA_pol_sigma-70-like"/>
</dbReference>
<gene>
    <name evidence="7" type="ORF">H9632_17220</name>
</gene>
<accession>A0ABR8XSA2</accession>
<dbReference type="InterPro" id="IPR014284">
    <property type="entry name" value="RNA_pol_sigma-70_dom"/>
</dbReference>
<dbReference type="Gene3D" id="1.10.1740.10">
    <property type="match status" value="1"/>
</dbReference>
<dbReference type="EMBL" id="JACSPW010000023">
    <property type="protein sequence ID" value="MBD8034807.1"/>
    <property type="molecule type" value="Genomic_DNA"/>
</dbReference>
<dbReference type="InterPro" id="IPR013324">
    <property type="entry name" value="RNA_pol_sigma_r3/r4-like"/>
</dbReference>
<dbReference type="Pfam" id="PF08281">
    <property type="entry name" value="Sigma70_r4_2"/>
    <property type="match status" value="1"/>
</dbReference>
<dbReference type="CDD" id="cd06171">
    <property type="entry name" value="Sigma70_r4"/>
    <property type="match status" value="1"/>
</dbReference>
<dbReference type="InterPro" id="IPR036388">
    <property type="entry name" value="WH-like_DNA-bd_sf"/>
</dbReference>
<evidence type="ECO:0000259" key="6">
    <source>
        <dbReference type="Pfam" id="PF08281"/>
    </source>
</evidence>
<dbReference type="Gene3D" id="1.10.10.10">
    <property type="entry name" value="Winged helix-like DNA-binding domain superfamily/Winged helix DNA-binding domain"/>
    <property type="match status" value="1"/>
</dbReference>
<dbReference type="PANTHER" id="PTHR43133:SF60">
    <property type="entry name" value="RNA POLYMERASE SIGMA FACTOR SIGV"/>
    <property type="match status" value="1"/>
</dbReference>
<evidence type="ECO:0000256" key="1">
    <source>
        <dbReference type="ARBA" id="ARBA00010641"/>
    </source>
</evidence>
<dbReference type="Proteomes" id="UP000600565">
    <property type="component" value="Unassembled WGS sequence"/>
</dbReference>
<reference evidence="7 8" key="1">
    <citation type="submission" date="2020-08" db="EMBL/GenBank/DDBJ databases">
        <title>A Genomic Blueprint of the Chicken Gut Microbiome.</title>
        <authorList>
            <person name="Gilroy R."/>
            <person name="Ravi A."/>
            <person name="Getino M."/>
            <person name="Pursley I."/>
            <person name="Horton D.L."/>
            <person name="Alikhan N.-F."/>
            <person name="Baker D."/>
            <person name="Gharbi K."/>
            <person name="Hall N."/>
            <person name="Watson M."/>
            <person name="Adriaenssens E.M."/>
            <person name="Foster-Nyarko E."/>
            <person name="Jarju S."/>
            <person name="Secka A."/>
            <person name="Antonio M."/>
            <person name="Oren A."/>
            <person name="Chaudhuri R."/>
            <person name="La Ragione R.M."/>
            <person name="Hildebrand F."/>
            <person name="Pallen M.J."/>
        </authorList>
    </citation>
    <scope>NUCLEOTIDE SEQUENCE [LARGE SCALE GENOMIC DNA]</scope>
    <source>
        <strain evidence="7 8">Sa1YVA6</strain>
    </source>
</reference>
<dbReference type="InterPro" id="IPR013249">
    <property type="entry name" value="RNA_pol_sigma70_r4_t2"/>
</dbReference>
<dbReference type="Pfam" id="PF04542">
    <property type="entry name" value="Sigma70_r2"/>
    <property type="match status" value="1"/>
</dbReference>